<dbReference type="PANTHER" id="PTHR11439">
    <property type="entry name" value="GAG-POL-RELATED RETROTRANSPOSON"/>
    <property type="match status" value="1"/>
</dbReference>
<protein>
    <recommendedName>
        <fullName evidence="3">Reverse transcriptase Ty1/copia-type domain-containing protein</fullName>
    </recommendedName>
</protein>
<evidence type="ECO:0000259" key="3">
    <source>
        <dbReference type="Pfam" id="PF07727"/>
    </source>
</evidence>
<organism evidence="4 5">
    <name type="scientific">Lolium multiflorum</name>
    <name type="common">Italian ryegrass</name>
    <name type="synonym">Lolium perenne subsp. multiflorum</name>
    <dbReference type="NCBI Taxonomy" id="4521"/>
    <lineage>
        <taxon>Eukaryota</taxon>
        <taxon>Viridiplantae</taxon>
        <taxon>Streptophyta</taxon>
        <taxon>Embryophyta</taxon>
        <taxon>Tracheophyta</taxon>
        <taxon>Spermatophyta</taxon>
        <taxon>Magnoliopsida</taxon>
        <taxon>Liliopsida</taxon>
        <taxon>Poales</taxon>
        <taxon>Poaceae</taxon>
        <taxon>BOP clade</taxon>
        <taxon>Pooideae</taxon>
        <taxon>Poodae</taxon>
        <taxon>Poeae</taxon>
        <taxon>Poeae Chloroplast Group 2 (Poeae type)</taxon>
        <taxon>Loliodinae</taxon>
        <taxon>Loliinae</taxon>
        <taxon>Lolium</taxon>
    </lineage>
</organism>
<keyword evidence="1" id="KW-0175">Coiled coil</keyword>
<proteinExistence type="predicted"/>
<evidence type="ECO:0000313" key="4">
    <source>
        <dbReference type="EMBL" id="KAK1680611.1"/>
    </source>
</evidence>
<accession>A0AAD8WW39</accession>
<evidence type="ECO:0000313" key="5">
    <source>
        <dbReference type="Proteomes" id="UP001231189"/>
    </source>
</evidence>
<dbReference type="EMBL" id="JAUUTY010000002">
    <property type="protein sequence ID" value="KAK1680611.1"/>
    <property type="molecule type" value="Genomic_DNA"/>
</dbReference>
<dbReference type="Pfam" id="PF07727">
    <property type="entry name" value="RVT_2"/>
    <property type="match status" value="1"/>
</dbReference>
<evidence type="ECO:0000256" key="1">
    <source>
        <dbReference type="SAM" id="Coils"/>
    </source>
</evidence>
<gene>
    <name evidence="4" type="ORF">QYE76_041459</name>
</gene>
<feature type="region of interest" description="Disordered" evidence="2">
    <location>
        <begin position="558"/>
        <end position="683"/>
    </location>
</feature>
<dbReference type="InterPro" id="IPR043502">
    <property type="entry name" value="DNA/RNA_pol_sf"/>
</dbReference>
<feature type="coiled-coil region" evidence="1">
    <location>
        <begin position="331"/>
        <end position="369"/>
    </location>
</feature>
<feature type="compositionally biased region" description="Basic residues" evidence="2">
    <location>
        <begin position="572"/>
        <end position="585"/>
    </location>
</feature>
<feature type="compositionally biased region" description="Basic and acidic residues" evidence="2">
    <location>
        <begin position="141"/>
        <end position="158"/>
    </location>
</feature>
<feature type="compositionally biased region" description="Polar residues" evidence="2">
    <location>
        <begin position="618"/>
        <end position="632"/>
    </location>
</feature>
<dbReference type="PANTHER" id="PTHR11439:SF483">
    <property type="entry name" value="PEPTIDE SYNTHASE GLIP-LIKE, PUTATIVE (AFU_ORTHOLOGUE AFUA_3G12920)-RELATED"/>
    <property type="match status" value="1"/>
</dbReference>
<dbReference type="AlphaFoldDB" id="A0AAD8WW39"/>
<name>A0AAD8WW39_LOLMU</name>
<dbReference type="SUPFAM" id="SSF56672">
    <property type="entry name" value="DNA/RNA polymerases"/>
    <property type="match status" value="1"/>
</dbReference>
<dbReference type="InterPro" id="IPR013103">
    <property type="entry name" value="RVT_2"/>
</dbReference>
<dbReference type="Proteomes" id="UP001231189">
    <property type="component" value="Unassembled WGS sequence"/>
</dbReference>
<comment type="caution">
    <text evidence="4">The sequence shown here is derived from an EMBL/GenBank/DDBJ whole genome shotgun (WGS) entry which is preliminary data.</text>
</comment>
<keyword evidence="5" id="KW-1185">Reference proteome</keyword>
<feature type="region of interest" description="Disordered" evidence="2">
    <location>
        <begin position="130"/>
        <end position="161"/>
    </location>
</feature>
<evidence type="ECO:0000256" key="2">
    <source>
        <dbReference type="SAM" id="MobiDB-lite"/>
    </source>
</evidence>
<sequence>MYRHLIALAVQMQDPGATFVDDHWIKRKFYNALLPYEEVKLTAIRQNASFRAMTSDEVLSKAITLDISKNNAEDLVARAHNTRKPNLALKMKEHEASESDEDPIEWVPDDLKTNYHEHMALAAKSFWDGNKTRSSRRRRYSPRDSPRNFSKSPREGQRGRTCYNCSDKSHFVADCVYERREDNGGRLVRKYKFKSLSKGFSKFSSKPGDTKVSFTKKPRAFIIREEYSSDEGEEHEDKSPNKEEEGVAAIAISTPSIFLFDSPNENLVANKSCCLMAKVSSEVESPSKPTSSSNAISIDDATSLTIKREIVGLDAFLTNMQGDTKTHVEAFMAQLGAAQDLIEEKERLEREAANEIASLTQAHEEEQNLRMSLEASFITLVVSNNAIISQLTKDRDHVLALVDQVASLKRHNALLLEVNSLQEEALDEYCRLSKEKIPCYNHEEEIAALEKTKAKILELNGMQEESSMECLRMSKEKVTCCDIATLESHKRLLLKMNSLPEEALMEHFRVNKEKEVQVFDITHPHPEHEDEVNRLKAKIDRLQIQAQYLEGVIEAKDGANEGSCNEGGVATKPKRKRRRRSKKKKNNENMGITHHQQQQPPPSEQGQASSSTPDALRTNISDTTFPNTSKSSGSHDDDDDDDAPYNNNDGQGEDPNHDEDQVASQESIPMANTRREDTTTRHLHLKSHSLPNVIGDLKIKVTTRRQLANFCEHHAFVSMVEPLKVNDALEDPDWLIAMQEELNNFKRNDVWTLMKRPDHCRNVIGTKWVFKNKQDEHGIVIRNKAGLVAQGYSQVEGVDFGETFAPVVRLESIRILLAVAAYYGFKLQQMYVKHAFLNGTLPEEVYVKKPPGFEDPHFPDHVFKLNKALYGLKQDPRASYEHLRELLEDRGFELGKIDPTLFTKKVNGELFICQLYVDDIIFGSTNTKFNDEFAKLMTNRFEMSMMGELKYFLGFEIKQMRQGTFINQEKYVQDMLKRFDMKGANGIGTPMHLKCQLTLDETGKAMDPKLYCSMIGSLLYLCASRPNIMLNVGMCARFQANPKESHIMAVKRIFRYFVDTPNFGLWYPRDTDFSLVGFTDSDWAGDKVDRKSTSGACHFLGRSLVCWYSKKQNCVSVSTAEAEYVAAASSCAQILWMRQTLQDYGLEYSKVPLLCDNESAIKIAYNPVLHGKTKHIEIRNHFIRDHIARGDIVLSFIGTKEQLADIFTKPLDEKRFIELRHELNIIDPSNFA</sequence>
<reference evidence="4" key="1">
    <citation type="submission" date="2023-07" db="EMBL/GenBank/DDBJ databases">
        <title>A chromosome-level genome assembly of Lolium multiflorum.</title>
        <authorList>
            <person name="Chen Y."/>
            <person name="Copetti D."/>
            <person name="Kolliker R."/>
            <person name="Studer B."/>
        </authorList>
    </citation>
    <scope>NUCLEOTIDE SEQUENCE</scope>
    <source>
        <strain evidence="4">02402/16</strain>
        <tissue evidence="4">Leaf</tissue>
    </source>
</reference>
<feature type="domain" description="Reverse transcriptase Ty1/copia-type" evidence="3">
    <location>
        <begin position="748"/>
        <end position="991"/>
    </location>
</feature>
<feature type="coiled-coil region" evidence="1">
    <location>
        <begin position="525"/>
        <end position="552"/>
    </location>
</feature>
<dbReference type="CDD" id="cd09272">
    <property type="entry name" value="RNase_HI_RT_Ty1"/>
    <property type="match status" value="1"/>
</dbReference>